<dbReference type="RefSeq" id="WP_071311991.1">
    <property type="nucleotide sequence ID" value="NZ_MLQQ01000001.1"/>
</dbReference>
<feature type="transmembrane region" description="Helical" evidence="1">
    <location>
        <begin position="76"/>
        <end position="94"/>
    </location>
</feature>
<dbReference type="SUPFAM" id="SSF141868">
    <property type="entry name" value="EAL domain-like"/>
    <property type="match status" value="1"/>
</dbReference>
<dbReference type="InterPro" id="IPR000160">
    <property type="entry name" value="GGDEF_dom"/>
</dbReference>
<accession>A0A1S2LUP3</accession>
<dbReference type="PANTHER" id="PTHR33121">
    <property type="entry name" value="CYCLIC DI-GMP PHOSPHODIESTERASE PDEF"/>
    <property type="match status" value="1"/>
</dbReference>
<keyword evidence="5" id="KW-1185">Reference proteome</keyword>
<dbReference type="NCBIfam" id="TIGR00254">
    <property type="entry name" value="GGDEF"/>
    <property type="match status" value="1"/>
</dbReference>
<evidence type="ECO:0000259" key="2">
    <source>
        <dbReference type="PROSITE" id="PS50883"/>
    </source>
</evidence>
<keyword evidence="1" id="KW-1133">Transmembrane helix</keyword>
<dbReference type="InterPro" id="IPR035919">
    <property type="entry name" value="EAL_sf"/>
</dbReference>
<proteinExistence type="predicted"/>
<dbReference type="Gene3D" id="3.30.70.270">
    <property type="match status" value="1"/>
</dbReference>
<dbReference type="InterPro" id="IPR001633">
    <property type="entry name" value="EAL_dom"/>
</dbReference>
<dbReference type="FunFam" id="3.20.20.450:FF:000001">
    <property type="entry name" value="Cyclic di-GMP phosphodiesterase yahA"/>
    <property type="match status" value="1"/>
</dbReference>
<evidence type="ECO:0000313" key="4">
    <source>
        <dbReference type="EMBL" id="OIJ16066.1"/>
    </source>
</evidence>
<dbReference type="Gene3D" id="3.20.20.450">
    <property type="entry name" value="EAL domain"/>
    <property type="match status" value="1"/>
</dbReference>
<dbReference type="InterPro" id="IPR043128">
    <property type="entry name" value="Rev_trsase/Diguanyl_cyclase"/>
</dbReference>
<gene>
    <name evidence="4" type="ORF">BKP35_03535</name>
</gene>
<keyword evidence="1" id="KW-0472">Membrane</keyword>
<evidence type="ECO:0008006" key="6">
    <source>
        <dbReference type="Google" id="ProtNLM"/>
    </source>
</evidence>
<evidence type="ECO:0000313" key="5">
    <source>
        <dbReference type="Proteomes" id="UP000180098"/>
    </source>
</evidence>
<keyword evidence="1" id="KW-0812">Transmembrane</keyword>
<feature type="domain" description="GGDEF" evidence="3">
    <location>
        <begin position="133"/>
        <end position="265"/>
    </location>
</feature>
<dbReference type="CDD" id="cd01949">
    <property type="entry name" value="GGDEF"/>
    <property type="match status" value="1"/>
</dbReference>
<protein>
    <recommendedName>
        <fullName evidence="6">GGDEF-domain containing protein</fullName>
    </recommendedName>
</protein>
<dbReference type="PANTHER" id="PTHR33121:SF71">
    <property type="entry name" value="OXYGEN SENSOR PROTEIN DOSP"/>
    <property type="match status" value="1"/>
</dbReference>
<reference evidence="4 5" key="1">
    <citation type="submission" date="2016-10" db="EMBL/GenBank/DDBJ databases">
        <title>Draft genome sequences of four alkaliphilic bacteria belonging to the Anaerobacillus genus.</title>
        <authorList>
            <person name="Bassil N.M."/>
            <person name="Lloyd J.R."/>
        </authorList>
    </citation>
    <scope>NUCLEOTIDE SEQUENCE [LARGE SCALE GENOMIC DNA]</scope>
    <source>
        <strain evidence="4 5">DSM 15340</strain>
    </source>
</reference>
<dbReference type="PROSITE" id="PS50887">
    <property type="entry name" value="GGDEF"/>
    <property type="match status" value="1"/>
</dbReference>
<dbReference type="SUPFAM" id="SSF55073">
    <property type="entry name" value="Nucleotide cyclase"/>
    <property type="match status" value="1"/>
</dbReference>
<dbReference type="AlphaFoldDB" id="A0A1S2LUP3"/>
<evidence type="ECO:0000256" key="1">
    <source>
        <dbReference type="SAM" id="Phobius"/>
    </source>
</evidence>
<evidence type="ECO:0000259" key="3">
    <source>
        <dbReference type="PROSITE" id="PS50887"/>
    </source>
</evidence>
<dbReference type="SMART" id="SM00052">
    <property type="entry name" value="EAL"/>
    <property type="match status" value="1"/>
</dbReference>
<feature type="transmembrane region" description="Helical" evidence="1">
    <location>
        <begin position="7"/>
        <end position="35"/>
    </location>
</feature>
<dbReference type="InterPro" id="IPR029787">
    <property type="entry name" value="Nucleotide_cyclase"/>
</dbReference>
<feature type="domain" description="EAL" evidence="2">
    <location>
        <begin position="274"/>
        <end position="528"/>
    </location>
</feature>
<dbReference type="InterPro" id="IPR050706">
    <property type="entry name" value="Cyclic-di-GMP_PDE-like"/>
</dbReference>
<comment type="caution">
    <text evidence="4">The sequence shown here is derived from an EMBL/GenBank/DDBJ whole genome shotgun (WGS) entry which is preliminary data.</text>
</comment>
<dbReference type="GO" id="GO:0071111">
    <property type="term" value="F:cyclic-guanylate-specific phosphodiesterase activity"/>
    <property type="evidence" value="ECO:0007669"/>
    <property type="project" value="InterPro"/>
</dbReference>
<sequence>MTTAIGLLLVFMTISWLIVYFLNGTSSVFPLLFFIPITFAAWRFGAVGGLIVGFLSGILVGPFMPLDVSQQIAQPVYNWVMRLIFFAIYGYAIGRLITELKSNSIYDSLMGILNRTYFYNYLTCDLQQRKVKKSFFVVLINIDDFKSINDSIGHNSADSLLIELKSRISNCLKKKDVLARWSGDEFAILTFGDNKEQLETICDSIYETLRLPFEIKGQQFFINASMGASAISSKHYNYEALLKEAETAMRFVKGRGKNGYKFYTEEMERDSLKNKILETKLHQALKEEQFELYYQPKIDCKKNNIYGVEALIRWNSPGEVTVSPGVFIPMAEKTGLIIPIGNWVLKTACKQVKMWQQQNINDICISVNVSAIQIQEENFVPSVANILEETNINPELIELEITESSIMEDTIENIMKLNELKELGLRISLDDFGKGYSSLNYLKILPIDTLKVDKSFIQNIECDPKEKVITESIIRMAKALGLTVLAEGIENETQHSLLIDLDCDAMQGFLFSKPLPIEQVERLIKQNQEKLVNIK</sequence>
<dbReference type="SMART" id="SM00267">
    <property type="entry name" value="GGDEF"/>
    <property type="match status" value="1"/>
</dbReference>
<name>A0A1S2LUP3_9BACI</name>
<organism evidence="4 5">
    <name type="scientific">Anaerobacillus arseniciselenatis</name>
    <dbReference type="NCBI Taxonomy" id="85682"/>
    <lineage>
        <taxon>Bacteria</taxon>
        <taxon>Bacillati</taxon>
        <taxon>Bacillota</taxon>
        <taxon>Bacilli</taxon>
        <taxon>Bacillales</taxon>
        <taxon>Bacillaceae</taxon>
        <taxon>Anaerobacillus</taxon>
    </lineage>
</organism>
<dbReference type="EMBL" id="MLQQ01000001">
    <property type="protein sequence ID" value="OIJ16066.1"/>
    <property type="molecule type" value="Genomic_DNA"/>
</dbReference>
<dbReference type="Pfam" id="PF00990">
    <property type="entry name" value="GGDEF"/>
    <property type="match status" value="1"/>
</dbReference>
<feature type="transmembrane region" description="Helical" evidence="1">
    <location>
        <begin position="41"/>
        <end position="64"/>
    </location>
</feature>
<dbReference type="PROSITE" id="PS50883">
    <property type="entry name" value="EAL"/>
    <property type="match status" value="1"/>
</dbReference>
<dbReference type="Proteomes" id="UP000180098">
    <property type="component" value="Unassembled WGS sequence"/>
</dbReference>
<dbReference type="Pfam" id="PF00563">
    <property type="entry name" value="EAL"/>
    <property type="match status" value="1"/>
</dbReference>
<dbReference type="CDD" id="cd01948">
    <property type="entry name" value="EAL"/>
    <property type="match status" value="1"/>
</dbReference>